<evidence type="ECO:0000259" key="1">
    <source>
        <dbReference type="Pfam" id="PF01248"/>
    </source>
</evidence>
<dbReference type="NCBIfam" id="NF004078">
    <property type="entry name" value="PRK05583.1"/>
    <property type="match status" value="1"/>
</dbReference>
<dbReference type="EMBL" id="CP159485">
    <property type="protein sequence ID" value="XCI27472.1"/>
    <property type="molecule type" value="Genomic_DNA"/>
</dbReference>
<name>A0AAU8HNW5_9FIRM</name>
<proteinExistence type="predicted"/>
<dbReference type="Pfam" id="PF01248">
    <property type="entry name" value="Ribosomal_L7Ae"/>
    <property type="match status" value="1"/>
</dbReference>
<dbReference type="InterPro" id="IPR029064">
    <property type="entry name" value="Ribosomal_eL30-like_sf"/>
</dbReference>
<feature type="domain" description="Ribosomal protein eL8/eL30/eS12/Gadd45" evidence="1">
    <location>
        <begin position="4"/>
        <end position="89"/>
    </location>
</feature>
<reference evidence="2" key="2">
    <citation type="submission" date="2024-06" db="EMBL/GenBank/DDBJ databases">
        <authorList>
            <person name="Petrova K.O."/>
            <person name="Toshchakov S.V."/>
            <person name="Boltjanskaja Y.V."/>
            <person name="Kevbrin V.V."/>
        </authorList>
    </citation>
    <scope>NUCLEOTIDE SEQUENCE</scope>
    <source>
        <strain evidence="2">Z-710</strain>
    </source>
</reference>
<dbReference type="InterPro" id="IPR004038">
    <property type="entry name" value="Ribosomal_eL8/eL30/eS12/Gad45"/>
</dbReference>
<dbReference type="SUPFAM" id="SSF55315">
    <property type="entry name" value="L30e-like"/>
    <property type="match status" value="1"/>
</dbReference>
<organism evidence="2">
    <name type="scientific">Proteinivorax hydrogeniformans</name>
    <dbReference type="NCBI Taxonomy" id="1826727"/>
    <lineage>
        <taxon>Bacteria</taxon>
        <taxon>Bacillati</taxon>
        <taxon>Bacillota</taxon>
        <taxon>Clostridia</taxon>
        <taxon>Eubacteriales</taxon>
        <taxon>Proteinivoracaceae</taxon>
        <taxon>Proteinivorax</taxon>
    </lineage>
</organism>
<sequence length="100" mass="10759">MISLLGFARKAGKLNLGSTAVEKSIKADKARLVIITKDTSNNTKDKFYTKASAKNIPIIEEYSRKELGNALGKGDVSVVSTADEGFAKAILKKWDGGNIE</sequence>
<dbReference type="AlphaFoldDB" id="A0AAU8HNW5"/>
<reference evidence="2" key="1">
    <citation type="journal article" date="2018" name="Antonie Van Leeuwenhoek">
        <title>Proteinivorax hydrogeniformans sp. nov., an anaerobic, haloalkaliphilic bacterium fermenting proteinaceous compounds with high hydrogen production.</title>
        <authorList>
            <person name="Boltyanskaya Y."/>
            <person name="Detkova E."/>
            <person name="Pimenov N."/>
            <person name="Kevbrin V."/>
        </authorList>
    </citation>
    <scope>NUCLEOTIDE SEQUENCE</scope>
    <source>
        <strain evidence="2">Z-710</strain>
    </source>
</reference>
<gene>
    <name evidence="2" type="ORF">PRVXH_001372</name>
</gene>
<dbReference type="Gene3D" id="3.30.1330.30">
    <property type="match status" value="1"/>
</dbReference>
<accession>A0AAU8HNW5</accession>
<dbReference type="RefSeq" id="WP_353892050.1">
    <property type="nucleotide sequence ID" value="NZ_CP159485.1"/>
</dbReference>
<protein>
    <submittedName>
        <fullName evidence="2">Ribosomal L7Ae/L30e/S12e/Gadd45 family protein</fullName>
    </submittedName>
</protein>
<evidence type="ECO:0000313" key="2">
    <source>
        <dbReference type="EMBL" id="XCI27472.1"/>
    </source>
</evidence>